<dbReference type="Gene3D" id="1.10.238.10">
    <property type="entry name" value="EF-hand"/>
    <property type="match status" value="2"/>
</dbReference>
<comment type="caution">
    <text evidence="2">The sequence shown here is derived from an EMBL/GenBank/DDBJ whole genome shotgun (WGS) entry which is preliminary data.</text>
</comment>
<dbReference type="PANTHER" id="PTHR11216:SF176">
    <property type="entry name" value="EPIDERMAL GROWTH FACTOR RECEPTOR PATHWAY SUBSTRATE CLONE 15, ISOFORM A"/>
    <property type="match status" value="1"/>
</dbReference>
<evidence type="ECO:0000313" key="2">
    <source>
        <dbReference type="EMBL" id="KAJ8306406.1"/>
    </source>
</evidence>
<name>A0ABQ9EPX7_TEGGR</name>
<accession>A0ABQ9EPX7</accession>
<proteinExistence type="predicted"/>
<reference evidence="2 3" key="1">
    <citation type="submission" date="2022-12" db="EMBL/GenBank/DDBJ databases">
        <title>Chromosome-level genome of Tegillarca granosa.</title>
        <authorList>
            <person name="Kim J."/>
        </authorList>
    </citation>
    <scope>NUCLEOTIDE SEQUENCE [LARGE SCALE GENOMIC DNA]</scope>
    <source>
        <strain evidence="2">Teg-2019</strain>
        <tissue evidence="2">Adductor muscle</tissue>
    </source>
</reference>
<gene>
    <name evidence="2" type="ORF">KUTeg_016951</name>
</gene>
<dbReference type="InterPro" id="IPR011992">
    <property type="entry name" value="EF-hand-dom_pair"/>
</dbReference>
<protein>
    <recommendedName>
        <fullName evidence="1">EH domain-containing protein</fullName>
    </recommendedName>
</protein>
<feature type="domain" description="EH" evidence="1">
    <location>
        <begin position="64"/>
        <end position="108"/>
    </location>
</feature>
<evidence type="ECO:0000313" key="3">
    <source>
        <dbReference type="Proteomes" id="UP001217089"/>
    </source>
</evidence>
<dbReference type="SMART" id="SM00027">
    <property type="entry name" value="EH"/>
    <property type="match status" value="2"/>
</dbReference>
<keyword evidence="3" id="KW-1185">Reference proteome</keyword>
<sequence>MASFPPPSQVSQRLDSSSISKSVRNKYFAVTNANFSCFKILSKISVIDFNLDSVVSKFQIAGSHIGVYEAYYKQADPNNTGSIGALDAATFLKKSGLKDTVLSQVFTLKLIALSQSGQELSISKLTAETPAPNLGPVEVITEPVAQNQSQSIPWIVTATEKQKYDQVFDSLLPVNGLLSGDKVKPVLMNSKLPTDAMHFVYKALEKEPVPTTLPLKLIPPSKRNLYLYQELYQYCQ</sequence>
<dbReference type="SUPFAM" id="SSF47473">
    <property type="entry name" value="EF-hand"/>
    <property type="match status" value="2"/>
</dbReference>
<feature type="domain" description="EH" evidence="1">
    <location>
        <begin position="196"/>
        <end position="224"/>
    </location>
</feature>
<organism evidence="2 3">
    <name type="scientific">Tegillarca granosa</name>
    <name type="common">Malaysian cockle</name>
    <name type="synonym">Anadara granosa</name>
    <dbReference type="NCBI Taxonomy" id="220873"/>
    <lineage>
        <taxon>Eukaryota</taxon>
        <taxon>Metazoa</taxon>
        <taxon>Spiralia</taxon>
        <taxon>Lophotrochozoa</taxon>
        <taxon>Mollusca</taxon>
        <taxon>Bivalvia</taxon>
        <taxon>Autobranchia</taxon>
        <taxon>Pteriomorphia</taxon>
        <taxon>Arcoida</taxon>
        <taxon>Arcoidea</taxon>
        <taxon>Arcidae</taxon>
        <taxon>Tegillarca</taxon>
    </lineage>
</organism>
<dbReference type="Proteomes" id="UP001217089">
    <property type="component" value="Unassembled WGS sequence"/>
</dbReference>
<evidence type="ECO:0000259" key="1">
    <source>
        <dbReference type="PROSITE" id="PS50031"/>
    </source>
</evidence>
<dbReference type="Pfam" id="PF12763">
    <property type="entry name" value="EH"/>
    <property type="match status" value="1"/>
</dbReference>
<dbReference type="EMBL" id="JARBDR010000813">
    <property type="protein sequence ID" value="KAJ8306406.1"/>
    <property type="molecule type" value="Genomic_DNA"/>
</dbReference>
<dbReference type="InterPro" id="IPR000261">
    <property type="entry name" value="EH_dom"/>
</dbReference>
<dbReference type="PROSITE" id="PS50031">
    <property type="entry name" value="EH"/>
    <property type="match status" value="2"/>
</dbReference>
<dbReference type="PANTHER" id="PTHR11216">
    <property type="entry name" value="EH DOMAIN"/>
    <property type="match status" value="1"/>
</dbReference>